<comment type="catalytic activity">
    <reaction evidence="8">
        <text>arsenic triglutathione + 3 [thioredoxin]-dithiol + 3 S-adenosyl-L-methionine = trimethylarsine + 3 [thioredoxin]-disulfide + 3 glutathione + 3 S-adenosyl-L-homocysteine + 3 H(+)</text>
        <dbReference type="Rhea" id="RHEA:69432"/>
        <dbReference type="Rhea" id="RHEA-COMP:10698"/>
        <dbReference type="Rhea" id="RHEA-COMP:10700"/>
        <dbReference type="ChEBI" id="CHEBI:15378"/>
        <dbReference type="ChEBI" id="CHEBI:27130"/>
        <dbReference type="ChEBI" id="CHEBI:29950"/>
        <dbReference type="ChEBI" id="CHEBI:50058"/>
        <dbReference type="ChEBI" id="CHEBI:57856"/>
        <dbReference type="ChEBI" id="CHEBI:57925"/>
        <dbReference type="ChEBI" id="CHEBI:59789"/>
        <dbReference type="ChEBI" id="CHEBI:183640"/>
        <dbReference type="EC" id="2.1.1.137"/>
    </reaction>
</comment>
<dbReference type="CDD" id="cd02440">
    <property type="entry name" value="AdoMet_MTases"/>
    <property type="match status" value="1"/>
</dbReference>
<evidence type="ECO:0000256" key="6">
    <source>
        <dbReference type="ARBA" id="ARBA00047941"/>
    </source>
</evidence>
<dbReference type="InterPro" id="IPR029063">
    <property type="entry name" value="SAM-dependent_MTases_sf"/>
</dbReference>
<dbReference type="NCBIfam" id="NF008823">
    <property type="entry name" value="PRK11873.1"/>
    <property type="match status" value="1"/>
</dbReference>
<dbReference type="SUPFAM" id="SSF53335">
    <property type="entry name" value="S-adenosyl-L-methionine-dependent methyltransferases"/>
    <property type="match status" value="1"/>
</dbReference>
<evidence type="ECO:0000259" key="9">
    <source>
        <dbReference type="Pfam" id="PF13847"/>
    </source>
</evidence>
<dbReference type="PANTHER" id="PTHR43675:SF8">
    <property type="entry name" value="ARSENITE METHYLTRANSFERASE"/>
    <property type="match status" value="1"/>
</dbReference>
<dbReference type="Gene3D" id="3.40.50.150">
    <property type="entry name" value="Vaccinia Virus protein VP39"/>
    <property type="match status" value="1"/>
</dbReference>
<dbReference type="PANTHER" id="PTHR43675">
    <property type="entry name" value="ARSENITE METHYLTRANSFERASE"/>
    <property type="match status" value="1"/>
</dbReference>
<dbReference type="GO" id="GO:0030791">
    <property type="term" value="F:arsenite methyltransferase activity"/>
    <property type="evidence" value="ECO:0007669"/>
    <property type="project" value="UniProtKB-EC"/>
</dbReference>
<organism evidence="10 11">
    <name type="scientific">Melanomma pulvis-pyrius CBS 109.77</name>
    <dbReference type="NCBI Taxonomy" id="1314802"/>
    <lineage>
        <taxon>Eukaryota</taxon>
        <taxon>Fungi</taxon>
        <taxon>Dikarya</taxon>
        <taxon>Ascomycota</taxon>
        <taxon>Pezizomycotina</taxon>
        <taxon>Dothideomycetes</taxon>
        <taxon>Pleosporomycetidae</taxon>
        <taxon>Pleosporales</taxon>
        <taxon>Melanommataceae</taxon>
        <taxon>Melanomma</taxon>
    </lineage>
</organism>
<keyword evidence="2" id="KW-0949">S-adenosyl-L-methionine</keyword>
<dbReference type="Pfam" id="PF13847">
    <property type="entry name" value="Methyltransf_31"/>
    <property type="match status" value="1"/>
</dbReference>
<dbReference type="Proteomes" id="UP000799757">
    <property type="component" value="Unassembled WGS sequence"/>
</dbReference>
<evidence type="ECO:0000256" key="4">
    <source>
        <dbReference type="ARBA" id="ARBA00034521"/>
    </source>
</evidence>
<evidence type="ECO:0000256" key="2">
    <source>
        <dbReference type="ARBA" id="ARBA00022691"/>
    </source>
</evidence>
<dbReference type="OrthoDB" id="66144at2759"/>
<protein>
    <recommendedName>
        <fullName evidence="5">Arsenite methyltransferase</fullName>
        <ecNumber evidence="4">2.1.1.137</ecNumber>
    </recommendedName>
</protein>
<feature type="domain" description="Methyltransferase" evidence="9">
    <location>
        <begin position="63"/>
        <end position="212"/>
    </location>
</feature>
<gene>
    <name evidence="10" type="ORF">K505DRAFT_352238</name>
</gene>
<keyword evidence="11" id="KW-1185">Reference proteome</keyword>
<evidence type="ECO:0000256" key="7">
    <source>
        <dbReference type="ARBA" id="ARBA00047943"/>
    </source>
</evidence>
<reference evidence="10" key="1">
    <citation type="journal article" date="2020" name="Stud. Mycol.">
        <title>101 Dothideomycetes genomes: a test case for predicting lifestyles and emergence of pathogens.</title>
        <authorList>
            <person name="Haridas S."/>
            <person name="Albert R."/>
            <person name="Binder M."/>
            <person name="Bloem J."/>
            <person name="Labutti K."/>
            <person name="Salamov A."/>
            <person name="Andreopoulos B."/>
            <person name="Baker S."/>
            <person name="Barry K."/>
            <person name="Bills G."/>
            <person name="Bluhm B."/>
            <person name="Cannon C."/>
            <person name="Castanera R."/>
            <person name="Culley D."/>
            <person name="Daum C."/>
            <person name="Ezra D."/>
            <person name="Gonzalez J."/>
            <person name="Henrissat B."/>
            <person name="Kuo A."/>
            <person name="Liang C."/>
            <person name="Lipzen A."/>
            <person name="Lutzoni F."/>
            <person name="Magnuson J."/>
            <person name="Mondo S."/>
            <person name="Nolan M."/>
            <person name="Ohm R."/>
            <person name="Pangilinan J."/>
            <person name="Park H.-J."/>
            <person name="Ramirez L."/>
            <person name="Alfaro M."/>
            <person name="Sun H."/>
            <person name="Tritt A."/>
            <person name="Yoshinaga Y."/>
            <person name="Zwiers L.-H."/>
            <person name="Turgeon B."/>
            <person name="Goodwin S."/>
            <person name="Spatafora J."/>
            <person name="Crous P."/>
            <person name="Grigoriev I."/>
        </authorList>
    </citation>
    <scope>NUCLEOTIDE SEQUENCE</scope>
    <source>
        <strain evidence="10">CBS 109.77</strain>
    </source>
</reference>
<evidence type="ECO:0000256" key="1">
    <source>
        <dbReference type="ARBA" id="ARBA00022679"/>
    </source>
</evidence>
<accession>A0A6A6X0F7</accession>
<evidence type="ECO:0000256" key="5">
    <source>
        <dbReference type="ARBA" id="ARBA00034545"/>
    </source>
</evidence>
<evidence type="ECO:0000313" key="10">
    <source>
        <dbReference type="EMBL" id="KAF2789970.1"/>
    </source>
</evidence>
<dbReference type="InterPro" id="IPR026669">
    <property type="entry name" value="Arsenite_MeTrfase-like"/>
</dbReference>
<dbReference type="AlphaFoldDB" id="A0A6A6X0F7"/>
<comment type="similarity">
    <text evidence="3">Belongs to the methyltransferase superfamily. Arsenite methyltransferase family.</text>
</comment>
<dbReference type="InterPro" id="IPR025714">
    <property type="entry name" value="Methyltranfer_dom"/>
</dbReference>
<dbReference type="EMBL" id="MU002101">
    <property type="protein sequence ID" value="KAF2789970.1"/>
    <property type="molecule type" value="Genomic_DNA"/>
</dbReference>
<comment type="catalytic activity">
    <reaction evidence="7">
        <text>arsenic triglutathione + 2 [thioredoxin]-dithiol + 2 S-adenosyl-L-methionine + H2O = dimethylarsinous acid + 2 [thioredoxin]-disulfide + 3 glutathione + 2 S-adenosyl-L-homocysteine + 2 H(+)</text>
        <dbReference type="Rhea" id="RHEA:69464"/>
        <dbReference type="Rhea" id="RHEA-COMP:10698"/>
        <dbReference type="Rhea" id="RHEA-COMP:10700"/>
        <dbReference type="ChEBI" id="CHEBI:15377"/>
        <dbReference type="ChEBI" id="CHEBI:15378"/>
        <dbReference type="ChEBI" id="CHEBI:23808"/>
        <dbReference type="ChEBI" id="CHEBI:29950"/>
        <dbReference type="ChEBI" id="CHEBI:50058"/>
        <dbReference type="ChEBI" id="CHEBI:57856"/>
        <dbReference type="ChEBI" id="CHEBI:57925"/>
        <dbReference type="ChEBI" id="CHEBI:59789"/>
        <dbReference type="ChEBI" id="CHEBI:183640"/>
        <dbReference type="EC" id="2.1.1.137"/>
    </reaction>
</comment>
<name>A0A6A6X0F7_9PLEO</name>
<comment type="catalytic activity">
    <reaction evidence="6">
        <text>arsenic triglutathione + [thioredoxin]-dithiol + S-adenosyl-L-methionine + 2 H2O = methylarsonous acid + [thioredoxin]-disulfide + 3 glutathione + S-adenosyl-L-homocysteine + H(+)</text>
        <dbReference type="Rhea" id="RHEA:69460"/>
        <dbReference type="Rhea" id="RHEA-COMP:10698"/>
        <dbReference type="Rhea" id="RHEA-COMP:10700"/>
        <dbReference type="ChEBI" id="CHEBI:15377"/>
        <dbReference type="ChEBI" id="CHEBI:15378"/>
        <dbReference type="ChEBI" id="CHEBI:17826"/>
        <dbReference type="ChEBI" id="CHEBI:29950"/>
        <dbReference type="ChEBI" id="CHEBI:50058"/>
        <dbReference type="ChEBI" id="CHEBI:57856"/>
        <dbReference type="ChEBI" id="CHEBI:57925"/>
        <dbReference type="ChEBI" id="CHEBI:59789"/>
        <dbReference type="ChEBI" id="CHEBI:183640"/>
        <dbReference type="EC" id="2.1.1.137"/>
    </reaction>
</comment>
<dbReference type="EC" id="2.1.1.137" evidence="4"/>
<keyword evidence="1" id="KW-0808">Transferase</keyword>
<evidence type="ECO:0000256" key="8">
    <source>
        <dbReference type="ARBA" id="ARBA00048428"/>
    </source>
</evidence>
<evidence type="ECO:0000313" key="11">
    <source>
        <dbReference type="Proteomes" id="UP000799757"/>
    </source>
</evidence>
<sequence length="331" mass="35225">MDSNNVYTQVQDHYGSLARAEKPSYSGAIAQAFGYTEEELSSIPRDANLGLSCGNPLAIASLREGETVIDLGSGAGFDIFLAAKKVGSKGRAIGVDMNKDMLARAHDNHVKSGGAENVSFVEGRITSIPIEDSIADCIISNCVINLVPEAEKPAVFTEMARLLKPGGRVAISDILARKPFPTELRESVAAYVGCVAGCAPKEDYERLLTENGFRDIVIVDTESDLNVYIDMAYEGKQENEDVAGCCGSLAIGAATGTVRETPCCSEKVANCCSKTSSKARDSKHAGSISTPEVAGVSCFSELRSKTHSSVAASWIFADIDINEWAGKFLYL</sequence>
<evidence type="ECO:0000256" key="3">
    <source>
        <dbReference type="ARBA" id="ARBA00034487"/>
    </source>
</evidence>
<proteinExistence type="inferred from homology"/>